<evidence type="ECO:0000256" key="3">
    <source>
        <dbReference type="ARBA" id="ARBA00022723"/>
    </source>
</evidence>
<dbReference type="EMBL" id="JRYR02000001">
    <property type="protein sequence ID" value="OHX67068.1"/>
    <property type="molecule type" value="Genomic_DNA"/>
</dbReference>
<evidence type="ECO:0000256" key="5">
    <source>
        <dbReference type="ARBA" id="ARBA00022833"/>
    </source>
</evidence>
<dbReference type="RefSeq" id="WP_044227850.1">
    <property type="nucleotide sequence ID" value="NZ_JRYR02000001.1"/>
</dbReference>
<keyword evidence="4" id="KW-0378">Hydrolase</keyword>
<proteinExistence type="predicted"/>
<evidence type="ECO:0000256" key="4">
    <source>
        <dbReference type="ARBA" id="ARBA00022801"/>
    </source>
</evidence>
<dbReference type="PANTHER" id="PTHR22726">
    <property type="entry name" value="METALLOENDOPEPTIDASE OMA1"/>
    <property type="match status" value="1"/>
</dbReference>
<comment type="cofactor">
    <cofactor evidence="1">
        <name>Zn(2+)</name>
        <dbReference type="ChEBI" id="CHEBI:29105"/>
    </cofactor>
</comment>
<dbReference type="Proteomes" id="UP000179797">
    <property type="component" value="Unassembled WGS sequence"/>
</dbReference>
<accession>A0A1S1Z1C4</accession>
<feature type="domain" description="Peptidase M48" evidence="7">
    <location>
        <begin position="51"/>
        <end position="234"/>
    </location>
</feature>
<dbReference type="GO" id="GO:0016020">
    <property type="term" value="C:membrane"/>
    <property type="evidence" value="ECO:0007669"/>
    <property type="project" value="TreeGrafter"/>
</dbReference>
<reference evidence="8 9" key="1">
    <citation type="journal article" date="2012" name="Int. J. Syst. Evol. Microbiol.">
        <title>Flammeovirga pacifica sp. nov., isolated from deep-sea sediment.</title>
        <authorList>
            <person name="Xu H."/>
            <person name="Fu Y."/>
            <person name="Yang N."/>
            <person name="Ding Z."/>
            <person name="Lai Q."/>
            <person name="Zeng R."/>
        </authorList>
    </citation>
    <scope>NUCLEOTIDE SEQUENCE [LARGE SCALE GENOMIC DNA]</scope>
    <source>
        <strain evidence="9">DSM 24597 / LMG 26175 / WPAGA1</strain>
    </source>
</reference>
<keyword evidence="6" id="KW-0482">Metalloprotease</keyword>
<evidence type="ECO:0000256" key="6">
    <source>
        <dbReference type="ARBA" id="ARBA00023049"/>
    </source>
</evidence>
<keyword evidence="9" id="KW-1185">Reference proteome</keyword>
<dbReference type="GO" id="GO:0004222">
    <property type="term" value="F:metalloendopeptidase activity"/>
    <property type="evidence" value="ECO:0007669"/>
    <property type="project" value="InterPro"/>
</dbReference>
<keyword evidence="2" id="KW-0645">Protease</keyword>
<protein>
    <recommendedName>
        <fullName evidence="7">Peptidase M48 domain-containing protein</fullName>
    </recommendedName>
</protein>
<dbReference type="Gene3D" id="3.30.2010.10">
    <property type="entry name" value="Metalloproteases ('zincins'), catalytic domain"/>
    <property type="match status" value="1"/>
</dbReference>
<gene>
    <name evidence="8" type="ORF">NH26_12300</name>
</gene>
<evidence type="ECO:0000256" key="1">
    <source>
        <dbReference type="ARBA" id="ARBA00001947"/>
    </source>
</evidence>
<dbReference type="PANTHER" id="PTHR22726:SF1">
    <property type="entry name" value="METALLOENDOPEPTIDASE OMA1, MITOCHONDRIAL"/>
    <property type="match status" value="1"/>
</dbReference>
<dbReference type="GO" id="GO:0051603">
    <property type="term" value="P:proteolysis involved in protein catabolic process"/>
    <property type="evidence" value="ECO:0007669"/>
    <property type="project" value="TreeGrafter"/>
</dbReference>
<keyword evidence="3" id="KW-0479">Metal-binding</keyword>
<dbReference type="GO" id="GO:0046872">
    <property type="term" value="F:metal ion binding"/>
    <property type="evidence" value="ECO:0007669"/>
    <property type="project" value="UniProtKB-KW"/>
</dbReference>
<evidence type="ECO:0000256" key="2">
    <source>
        <dbReference type="ARBA" id="ARBA00022670"/>
    </source>
</evidence>
<dbReference type="AlphaFoldDB" id="A0A1S1Z1C4"/>
<evidence type="ECO:0000313" key="8">
    <source>
        <dbReference type="EMBL" id="OHX67068.1"/>
    </source>
</evidence>
<sequence length="484" mass="54458">MKTIALLLQIIFVFQFSSLIAQNIELDKTLGLEYANQVAQEMGVYQDEEMTEYINCVGQQLVSQLEDKQFNYQFRIVPQVEPNAFALPGGYVFITTGLLSIIQSEDELAGILAHEIIHAHNRHSISQMKKGILPKLLELPGELIGIISKDLGDIFNAPIKASNALYLASYGRKKETEADLEGMDLAARAGYNPVALKAILHRMTDVIELVTGEEEKKSYFSDHPYTPKRESDIETKASFMIHGSTANKKEQYHQAIDGVLFGNSVTQGVFEGSEFMHPELSIKVKFPDKWLLINQPEYFGGYSQDSRKGVVISIEEETEVMEASKKFIEKLSDKEKGHISSKGFFPHREENGYRISFAVKSKAQENYANIGWVKANGRVYRISNFSDDSSLKIFERVSVSLIALGDNDGERIHTQKVAIVKVKAGETLKYLCKRNNNVASLKLIEVLNDLKADDHLKEGQGIKIVKKYAYTSEVKIHHDVKITE</sequence>
<keyword evidence="5" id="KW-0862">Zinc</keyword>
<dbReference type="Pfam" id="PF01435">
    <property type="entry name" value="Peptidase_M48"/>
    <property type="match status" value="1"/>
</dbReference>
<dbReference type="STRING" id="915059.NH26_12300"/>
<evidence type="ECO:0000259" key="7">
    <source>
        <dbReference type="Pfam" id="PF01435"/>
    </source>
</evidence>
<dbReference type="InterPro" id="IPR051156">
    <property type="entry name" value="Mito/Outer_Membr_Metalloprot"/>
</dbReference>
<comment type="caution">
    <text evidence="8">The sequence shown here is derived from an EMBL/GenBank/DDBJ whole genome shotgun (WGS) entry which is preliminary data.</text>
</comment>
<organism evidence="8 9">
    <name type="scientific">Flammeovirga pacifica</name>
    <dbReference type="NCBI Taxonomy" id="915059"/>
    <lineage>
        <taxon>Bacteria</taxon>
        <taxon>Pseudomonadati</taxon>
        <taxon>Bacteroidota</taxon>
        <taxon>Cytophagia</taxon>
        <taxon>Cytophagales</taxon>
        <taxon>Flammeovirgaceae</taxon>
        <taxon>Flammeovirga</taxon>
    </lineage>
</organism>
<dbReference type="InterPro" id="IPR001915">
    <property type="entry name" value="Peptidase_M48"/>
</dbReference>
<name>A0A1S1Z1C4_FLAPC</name>
<dbReference type="OrthoDB" id="9810445at2"/>
<evidence type="ECO:0000313" key="9">
    <source>
        <dbReference type="Proteomes" id="UP000179797"/>
    </source>
</evidence>